<evidence type="ECO:0000256" key="1">
    <source>
        <dbReference type="SAM" id="MobiDB-lite"/>
    </source>
</evidence>
<feature type="transmembrane region" description="Helical" evidence="2">
    <location>
        <begin position="33"/>
        <end position="51"/>
    </location>
</feature>
<keyword evidence="2" id="KW-0472">Membrane</keyword>
<protein>
    <recommendedName>
        <fullName evidence="5">AtpZ/AtpI family protein</fullName>
    </recommendedName>
</protein>
<dbReference type="RefSeq" id="WP_343886241.1">
    <property type="nucleotide sequence ID" value="NZ_BAAAKI010000013.1"/>
</dbReference>
<keyword evidence="2" id="KW-1133">Transmembrane helix</keyword>
<evidence type="ECO:0000256" key="2">
    <source>
        <dbReference type="SAM" id="Phobius"/>
    </source>
</evidence>
<keyword evidence="4" id="KW-1185">Reference proteome</keyword>
<proteinExistence type="predicted"/>
<gene>
    <name evidence="3" type="ORF">ACFP57_11480</name>
</gene>
<dbReference type="EMBL" id="JBHSUA010000021">
    <property type="protein sequence ID" value="MFC6397597.1"/>
    <property type="molecule type" value="Genomic_DNA"/>
</dbReference>
<feature type="transmembrane region" description="Helical" evidence="2">
    <location>
        <begin position="58"/>
        <end position="77"/>
    </location>
</feature>
<comment type="caution">
    <text evidence="3">The sequence shown here is derived from an EMBL/GenBank/DDBJ whole genome shotgun (WGS) entry which is preliminary data.</text>
</comment>
<organism evidence="3 4">
    <name type="scientific">Luteococcus sanguinis</name>
    <dbReference type="NCBI Taxonomy" id="174038"/>
    <lineage>
        <taxon>Bacteria</taxon>
        <taxon>Bacillati</taxon>
        <taxon>Actinomycetota</taxon>
        <taxon>Actinomycetes</taxon>
        <taxon>Propionibacteriales</taxon>
        <taxon>Propionibacteriaceae</taxon>
        <taxon>Luteococcus</taxon>
    </lineage>
</organism>
<feature type="region of interest" description="Disordered" evidence="1">
    <location>
        <begin position="1"/>
        <end position="26"/>
    </location>
</feature>
<evidence type="ECO:0000313" key="3">
    <source>
        <dbReference type="EMBL" id="MFC6397597.1"/>
    </source>
</evidence>
<evidence type="ECO:0008006" key="5">
    <source>
        <dbReference type="Google" id="ProtNLM"/>
    </source>
</evidence>
<reference evidence="4" key="1">
    <citation type="journal article" date="2019" name="Int. J. Syst. Evol. Microbiol.">
        <title>The Global Catalogue of Microorganisms (GCM) 10K type strain sequencing project: providing services to taxonomists for standard genome sequencing and annotation.</title>
        <authorList>
            <consortium name="The Broad Institute Genomics Platform"/>
            <consortium name="The Broad Institute Genome Sequencing Center for Infectious Disease"/>
            <person name="Wu L."/>
            <person name="Ma J."/>
        </authorList>
    </citation>
    <scope>NUCLEOTIDE SEQUENCE [LARGE SCALE GENOMIC DNA]</scope>
    <source>
        <strain evidence="4">CGMCC 1.15277</strain>
    </source>
</reference>
<name>A0ABW1X2X4_9ACTN</name>
<keyword evidence="2" id="KW-0812">Transmembrane</keyword>
<dbReference type="Proteomes" id="UP001596266">
    <property type="component" value="Unassembled WGS sequence"/>
</dbReference>
<accession>A0ABW1X2X4</accession>
<sequence length="84" mass="9303">MNNHLVTGNVAPGMEKQSRNEATEPTGDDGMLVLSYVISGLLFYGGLGWLADHYLHQNWMLPLGLIIGLCFSVYSIIKRYGSRT</sequence>
<evidence type="ECO:0000313" key="4">
    <source>
        <dbReference type="Proteomes" id="UP001596266"/>
    </source>
</evidence>